<keyword evidence="2" id="KW-1133">Transmembrane helix</keyword>
<feature type="region of interest" description="Disordered" evidence="1">
    <location>
        <begin position="100"/>
        <end position="140"/>
    </location>
</feature>
<dbReference type="WBParaSite" id="Gr19_v10_g12658.t1">
    <property type="protein sequence ID" value="Gr19_v10_g12658.t1"/>
    <property type="gene ID" value="Gr19_v10_g12658"/>
</dbReference>
<evidence type="ECO:0000256" key="1">
    <source>
        <dbReference type="SAM" id="MobiDB-lite"/>
    </source>
</evidence>
<feature type="transmembrane region" description="Helical" evidence="2">
    <location>
        <begin position="138"/>
        <end position="156"/>
    </location>
</feature>
<evidence type="ECO:0000313" key="4">
    <source>
        <dbReference type="WBParaSite" id="Gr19_v10_g12658.t1"/>
    </source>
</evidence>
<name>A0A914GZX8_GLORO</name>
<keyword evidence="2" id="KW-0472">Membrane</keyword>
<feature type="compositionally biased region" description="Basic residues" evidence="1">
    <location>
        <begin position="128"/>
        <end position="137"/>
    </location>
</feature>
<protein>
    <submittedName>
        <fullName evidence="4">Uncharacterized protein</fullName>
    </submittedName>
</protein>
<keyword evidence="2" id="KW-0812">Transmembrane</keyword>
<feature type="compositionally biased region" description="Basic and acidic residues" evidence="1">
    <location>
        <begin position="105"/>
        <end position="115"/>
    </location>
</feature>
<sequence length="164" mass="18669">MVMVRDIANTSYCSFDYCSFQCVYLQGEKASKLCCPEDYQITCDSAVPKRARMFRDKAIREQENECPNNMPKFFVARQRSNFKDFKIECPEETYWVPRVTRPTTKPKETEEDKKTAGIAVSSRTANPRVKRPKKPKKNAGIAVSSATAAIALALFVKSVLHQLM</sequence>
<organism evidence="3 4">
    <name type="scientific">Globodera rostochiensis</name>
    <name type="common">Golden nematode worm</name>
    <name type="synonym">Heterodera rostochiensis</name>
    <dbReference type="NCBI Taxonomy" id="31243"/>
    <lineage>
        <taxon>Eukaryota</taxon>
        <taxon>Metazoa</taxon>
        <taxon>Ecdysozoa</taxon>
        <taxon>Nematoda</taxon>
        <taxon>Chromadorea</taxon>
        <taxon>Rhabditida</taxon>
        <taxon>Tylenchina</taxon>
        <taxon>Tylenchomorpha</taxon>
        <taxon>Tylenchoidea</taxon>
        <taxon>Heteroderidae</taxon>
        <taxon>Heteroderinae</taxon>
        <taxon>Globodera</taxon>
    </lineage>
</organism>
<dbReference type="Proteomes" id="UP000887572">
    <property type="component" value="Unplaced"/>
</dbReference>
<reference evidence="4" key="1">
    <citation type="submission" date="2022-11" db="UniProtKB">
        <authorList>
            <consortium name="WormBaseParasite"/>
        </authorList>
    </citation>
    <scope>IDENTIFICATION</scope>
</reference>
<keyword evidence="3" id="KW-1185">Reference proteome</keyword>
<evidence type="ECO:0000256" key="2">
    <source>
        <dbReference type="SAM" id="Phobius"/>
    </source>
</evidence>
<dbReference type="AlphaFoldDB" id="A0A914GZX8"/>
<accession>A0A914GZX8</accession>
<evidence type="ECO:0000313" key="3">
    <source>
        <dbReference type="Proteomes" id="UP000887572"/>
    </source>
</evidence>
<proteinExistence type="predicted"/>